<dbReference type="Proteomes" id="UP001054821">
    <property type="component" value="Chromosome 8"/>
</dbReference>
<dbReference type="PANTHER" id="PTHR31672:SF10">
    <property type="entry name" value="F-BOX DOMAIN-CONTAINING PROTEIN"/>
    <property type="match status" value="1"/>
</dbReference>
<dbReference type="PANTHER" id="PTHR31672">
    <property type="entry name" value="BNACNNG10540D PROTEIN"/>
    <property type="match status" value="1"/>
</dbReference>
<dbReference type="NCBIfam" id="TIGR01640">
    <property type="entry name" value="F_box_assoc_1"/>
    <property type="match status" value="1"/>
</dbReference>
<proteinExistence type="predicted"/>
<dbReference type="PROSITE" id="PS50181">
    <property type="entry name" value="FBOX"/>
    <property type="match status" value="1"/>
</dbReference>
<gene>
    <name evidence="2" type="ORF">L3X38_044813</name>
</gene>
<organism evidence="2 3">
    <name type="scientific">Prunus dulcis</name>
    <name type="common">Almond</name>
    <name type="synonym">Amygdalus dulcis</name>
    <dbReference type="NCBI Taxonomy" id="3755"/>
    <lineage>
        <taxon>Eukaryota</taxon>
        <taxon>Viridiplantae</taxon>
        <taxon>Streptophyta</taxon>
        <taxon>Embryophyta</taxon>
        <taxon>Tracheophyta</taxon>
        <taxon>Spermatophyta</taxon>
        <taxon>Magnoliopsida</taxon>
        <taxon>eudicotyledons</taxon>
        <taxon>Gunneridae</taxon>
        <taxon>Pentapetalae</taxon>
        <taxon>rosids</taxon>
        <taxon>fabids</taxon>
        <taxon>Rosales</taxon>
        <taxon>Rosaceae</taxon>
        <taxon>Amygdaloideae</taxon>
        <taxon>Amygdaleae</taxon>
        <taxon>Prunus</taxon>
    </lineage>
</organism>
<dbReference type="SMART" id="SM00256">
    <property type="entry name" value="FBOX"/>
    <property type="match status" value="1"/>
</dbReference>
<dbReference type="InterPro" id="IPR006527">
    <property type="entry name" value="F-box-assoc_dom_typ1"/>
</dbReference>
<dbReference type="Gene3D" id="1.20.1280.50">
    <property type="match status" value="1"/>
</dbReference>
<evidence type="ECO:0000313" key="3">
    <source>
        <dbReference type="Proteomes" id="UP001054821"/>
    </source>
</evidence>
<sequence>MSDVYLASNILLFPDEILHEILLRSPGKSVVRCSAVCKSWNSLVNSFIRHPHTRFPSNHHDDDDDVQLLFLQVYEPYKIHVKRRVHYVLHRDDSARDEHTKLTSPFVAYNNTRTCPAKKKVLDGDVDVVGTCNGLVCMVPHDDDDGGIDFAAIIWNPYIRKLVVLPKPGLAVAKNIKGIRYAFGYDSCTNDYKVLRCVNYKSLRNDDKTLKFSNYVSFRKPPTFHVEIWSLATGSWKSLIAADDDDIIPANFYPELFTRSRVVCVNGALHWLQTRRHLNGVSELSEYLVAWFDMAKEIFGETMVPEALRKKLHFQSGREWFISRYRETIALVKIRNYRFPRGDCVQIWVMEEYGVAASWAKLFTVQLQNVFVLAPLSLKNSGVLGFRKNGEVVLRDVGDGVRLLDPKSEQVSDFLIDGSCCCLNFVDSFVGSFVLYCQPNAISY</sequence>
<dbReference type="AlphaFoldDB" id="A0AAD4YMJ3"/>
<feature type="domain" description="F-box" evidence="1">
    <location>
        <begin position="7"/>
        <end position="58"/>
    </location>
</feature>
<reference evidence="2 3" key="1">
    <citation type="journal article" date="2022" name="G3 (Bethesda)">
        <title>Whole-genome sequence and methylome profiling of the almond [Prunus dulcis (Mill.) D.A. Webb] cultivar 'Nonpareil'.</title>
        <authorList>
            <person name="D'Amico-Willman K.M."/>
            <person name="Ouma W.Z."/>
            <person name="Meulia T."/>
            <person name="Sideli G.M."/>
            <person name="Gradziel T.M."/>
            <person name="Fresnedo-Ramirez J."/>
        </authorList>
    </citation>
    <scope>NUCLEOTIDE SEQUENCE [LARGE SCALE GENOMIC DNA]</scope>
    <source>
        <strain evidence="2">Clone GOH B32 T37-40</strain>
    </source>
</reference>
<dbReference type="InterPro" id="IPR050796">
    <property type="entry name" value="SCF_F-box_component"/>
</dbReference>
<dbReference type="InterPro" id="IPR017451">
    <property type="entry name" value="F-box-assoc_interact_dom"/>
</dbReference>
<dbReference type="Pfam" id="PF07734">
    <property type="entry name" value="FBA_1"/>
    <property type="match status" value="1"/>
</dbReference>
<accession>A0AAD4YMJ3</accession>
<dbReference type="SUPFAM" id="SSF81383">
    <property type="entry name" value="F-box domain"/>
    <property type="match status" value="1"/>
</dbReference>
<dbReference type="EMBL" id="JAJFAZ020000008">
    <property type="protein sequence ID" value="KAI5315637.1"/>
    <property type="molecule type" value="Genomic_DNA"/>
</dbReference>
<protein>
    <recommendedName>
        <fullName evidence="1">F-box domain-containing protein</fullName>
    </recommendedName>
</protein>
<dbReference type="InterPro" id="IPR001810">
    <property type="entry name" value="F-box_dom"/>
</dbReference>
<keyword evidence="3" id="KW-1185">Reference proteome</keyword>
<name>A0AAD4YMJ3_PRUDU</name>
<evidence type="ECO:0000259" key="1">
    <source>
        <dbReference type="PROSITE" id="PS50181"/>
    </source>
</evidence>
<evidence type="ECO:0000313" key="2">
    <source>
        <dbReference type="EMBL" id="KAI5315637.1"/>
    </source>
</evidence>
<dbReference type="InterPro" id="IPR036047">
    <property type="entry name" value="F-box-like_dom_sf"/>
</dbReference>
<comment type="caution">
    <text evidence="2">The sequence shown here is derived from an EMBL/GenBank/DDBJ whole genome shotgun (WGS) entry which is preliminary data.</text>
</comment>
<dbReference type="Pfam" id="PF00646">
    <property type="entry name" value="F-box"/>
    <property type="match status" value="1"/>
</dbReference>